<dbReference type="GO" id="GO:0008270">
    <property type="term" value="F:zinc ion binding"/>
    <property type="evidence" value="ECO:0007669"/>
    <property type="project" value="InterPro"/>
</dbReference>
<name>A0A7W2I6D5_9BURK</name>
<organism evidence="2 3">
    <name type="scientific">Rugamonas fusca</name>
    <dbReference type="NCBI Taxonomy" id="2758568"/>
    <lineage>
        <taxon>Bacteria</taxon>
        <taxon>Pseudomonadati</taxon>
        <taxon>Pseudomonadota</taxon>
        <taxon>Betaproteobacteria</taxon>
        <taxon>Burkholderiales</taxon>
        <taxon>Oxalobacteraceae</taxon>
        <taxon>Telluria group</taxon>
        <taxon>Rugamonas</taxon>
    </lineage>
</organism>
<dbReference type="GO" id="GO:0003676">
    <property type="term" value="F:nucleic acid binding"/>
    <property type="evidence" value="ECO:0007669"/>
    <property type="project" value="InterPro"/>
</dbReference>
<keyword evidence="3" id="KW-1185">Reference proteome</keyword>
<comment type="caution">
    <text evidence="2">The sequence shown here is derived from an EMBL/GenBank/DDBJ whole genome shotgun (WGS) entry which is preliminary data.</text>
</comment>
<evidence type="ECO:0000313" key="2">
    <source>
        <dbReference type="EMBL" id="MBA5605376.1"/>
    </source>
</evidence>
<dbReference type="Proteomes" id="UP000566711">
    <property type="component" value="Unassembled WGS sequence"/>
</dbReference>
<dbReference type="Pfam" id="PF01844">
    <property type="entry name" value="HNH"/>
    <property type="match status" value="1"/>
</dbReference>
<evidence type="ECO:0000313" key="3">
    <source>
        <dbReference type="Proteomes" id="UP000566711"/>
    </source>
</evidence>
<proteinExistence type="predicted"/>
<dbReference type="AlphaFoldDB" id="A0A7W2I6D5"/>
<dbReference type="InterPro" id="IPR002711">
    <property type="entry name" value="HNH"/>
</dbReference>
<feature type="domain" description="HNH" evidence="1">
    <location>
        <begin position="183"/>
        <end position="238"/>
    </location>
</feature>
<protein>
    <submittedName>
        <fullName evidence="2">HNH endonuclease</fullName>
    </submittedName>
</protein>
<keyword evidence="2" id="KW-0255">Endonuclease</keyword>
<accession>A0A7W2I6D5</accession>
<keyword evidence="2" id="KW-0540">Nuclease</keyword>
<dbReference type="EMBL" id="JACEZS010000005">
    <property type="protein sequence ID" value="MBA5605376.1"/>
    <property type="molecule type" value="Genomic_DNA"/>
</dbReference>
<reference evidence="2 3" key="1">
    <citation type="submission" date="2020-07" db="EMBL/GenBank/DDBJ databases">
        <title>Novel species isolated from subtropical streams in China.</title>
        <authorList>
            <person name="Lu H."/>
        </authorList>
    </citation>
    <scope>NUCLEOTIDE SEQUENCE [LARGE SCALE GENOMIC DNA]</scope>
    <source>
        <strain evidence="2 3">FT3S</strain>
    </source>
</reference>
<keyword evidence="2" id="KW-0378">Hydrolase</keyword>
<dbReference type="InterPro" id="IPR003615">
    <property type="entry name" value="HNH_nuc"/>
</dbReference>
<sequence>MPSVEPLEWPFPPTQKNPPWSREELILALNLYLTHRPKLPLKNGPEVKQLSTQLNDLAGCSGNSSTFRNANGVYMKLMNFLSIDPDYLVRGKAGLTRNNKDEQLVWNLFAYDEALLNATVARILAFIATPASMPELAGDDDDGFVEAEEGKLLTRVHRSRERSRLLVRKFKEHVRAKKGSLACEGCGLEAADKYGIEFADVMDVHHRRPVHTLQPGDKTKFSDLAILCASCHRIVHSRRKWLSIEQLQQLVAGSGRSSISR</sequence>
<gene>
    <name evidence="2" type="ORF">H3H36_08385</name>
</gene>
<dbReference type="GO" id="GO:0004519">
    <property type="term" value="F:endonuclease activity"/>
    <property type="evidence" value="ECO:0007669"/>
    <property type="project" value="UniProtKB-KW"/>
</dbReference>
<dbReference type="CDD" id="cd00085">
    <property type="entry name" value="HNHc"/>
    <property type="match status" value="1"/>
</dbReference>
<evidence type="ECO:0000259" key="1">
    <source>
        <dbReference type="Pfam" id="PF01844"/>
    </source>
</evidence>